<reference evidence="2" key="1">
    <citation type="submission" date="2018-06" db="EMBL/GenBank/DDBJ databases">
        <authorList>
            <person name="Zhirakovskaya E."/>
        </authorList>
    </citation>
    <scope>NUCLEOTIDE SEQUENCE</scope>
</reference>
<evidence type="ECO:0000256" key="1">
    <source>
        <dbReference type="SAM" id="Phobius"/>
    </source>
</evidence>
<sequence>MLAHIQLRQQFAGSGIVYIEYFYILMYALLVSATANVYFFSIRVPWWGNMISYNDNIIPKVGYWPAVFGGLILITLFTV</sequence>
<gene>
    <name evidence="2" type="ORF">MNBD_GAMMA10-1556</name>
</gene>
<keyword evidence="1" id="KW-0472">Membrane</keyword>
<dbReference type="AlphaFoldDB" id="A0A3B0X9K2"/>
<proteinExistence type="predicted"/>
<feature type="transmembrane region" description="Helical" evidence="1">
    <location>
        <begin position="21"/>
        <end position="41"/>
    </location>
</feature>
<keyword evidence="1" id="KW-0812">Transmembrane</keyword>
<accession>A0A3B0X9K2</accession>
<name>A0A3B0X9K2_9ZZZZ</name>
<protein>
    <submittedName>
        <fullName evidence="2">Uncharacterized protein</fullName>
    </submittedName>
</protein>
<dbReference type="EMBL" id="UOFJ01000032">
    <property type="protein sequence ID" value="VAW61270.1"/>
    <property type="molecule type" value="Genomic_DNA"/>
</dbReference>
<organism evidence="2">
    <name type="scientific">hydrothermal vent metagenome</name>
    <dbReference type="NCBI Taxonomy" id="652676"/>
    <lineage>
        <taxon>unclassified sequences</taxon>
        <taxon>metagenomes</taxon>
        <taxon>ecological metagenomes</taxon>
    </lineage>
</organism>
<keyword evidence="1" id="KW-1133">Transmembrane helix</keyword>
<evidence type="ECO:0000313" key="2">
    <source>
        <dbReference type="EMBL" id="VAW61270.1"/>
    </source>
</evidence>
<feature type="transmembrane region" description="Helical" evidence="1">
    <location>
        <begin position="61"/>
        <end position="78"/>
    </location>
</feature>